<proteinExistence type="predicted"/>
<dbReference type="AlphaFoldDB" id="A0A8X6NG03"/>
<feature type="compositionally biased region" description="Basic and acidic residues" evidence="1">
    <location>
        <begin position="121"/>
        <end position="154"/>
    </location>
</feature>
<comment type="caution">
    <text evidence="2">The sequence shown here is derived from an EMBL/GenBank/DDBJ whole genome shotgun (WGS) entry which is preliminary data.</text>
</comment>
<dbReference type="Proteomes" id="UP000887013">
    <property type="component" value="Unassembled WGS sequence"/>
</dbReference>
<organism evidence="2 3">
    <name type="scientific">Nephila pilipes</name>
    <name type="common">Giant wood spider</name>
    <name type="synonym">Nephila maculata</name>
    <dbReference type="NCBI Taxonomy" id="299642"/>
    <lineage>
        <taxon>Eukaryota</taxon>
        <taxon>Metazoa</taxon>
        <taxon>Ecdysozoa</taxon>
        <taxon>Arthropoda</taxon>
        <taxon>Chelicerata</taxon>
        <taxon>Arachnida</taxon>
        <taxon>Araneae</taxon>
        <taxon>Araneomorphae</taxon>
        <taxon>Entelegynae</taxon>
        <taxon>Araneoidea</taxon>
        <taxon>Nephilidae</taxon>
        <taxon>Nephila</taxon>
    </lineage>
</organism>
<evidence type="ECO:0000313" key="2">
    <source>
        <dbReference type="EMBL" id="GFT11158.1"/>
    </source>
</evidence>
<reference evidence="2" key="1">
    <citation type="submission" date="2020-08" db="EMBL/GenBank/DDBJ databases">
        <title>Multicomponent nature underlies the extraordinary mechanical properties of spider dragline silk.</title>
        <authorList>
            <person name="Kono N."/>
            <person name="Nakamura H."/>
            <person name="Mori M."/>
            <person name="Yoshida Y."/>
            <person name="Ohtoshi R."/>
            <person name="Malay A.D."/>
            <person name="Moran D.A.P."/>
            <person name="Tomita M."/>
            <person name="Numata K."/>
            <person name="Arakawa K."/>
        </authorList>
    </citation>
    <scope>NUCLEOTIDE SEQUENCE</scope>
</reference>
<name>A0A8X6NG03_NEPPI</name>
<feature type="compositionally biased region" description="Basic residues" evidence="1">
    <location>
        <begin position="92"/>
        <end position="109"/>
    </location>
</feature>
<evidence type="ECO:0000256" key="1">
    <source>
        <dbReference type="SAM" id="MobiDB-lite"/>
    </source>
</evidence>
<feature type="region of interest" description="Disordered" evidence="1">
    <location>
        <begin position="90"/>
        <end position="163"/>
    </location>
</feature>
<protein>
    <submittedName>
        <fullName evidence="2">Uncharacterized protein</fullName>
    </submittedName>
</protein>
<sequence>MEMLNDSQNEMEFKDDSRFSISSLSTSSTCERKQQIESNIQTYTSVRQVTKRERAQNFSIHNYHEHPEYKSLKNSIRLFNEELKRLEVGRNSPRKLKTTKHRIVKRNQSGKRLGVNPVTRRQPEQSQKLREGRKDAEEKANRPEENEFPVRETNMDITAVAPN</sequence>
<keyword evidence="3" id="KW-1185">Reference proteome</keyword>
<gene>
    <name evidence="2" type="ORF">NPIL_364001</name>
</gene>
<evidence type="ECO:0000313" key="3">
    <source>
        <dbReference type="Proteomes" id="UP000887013"/>
    </source>
</evidence>
<accession>A0A8X6NG03</accession>
<dbReference type="EMBL" id="BMAW01057441">
    <property type="protein sequence ID" value="GFT11158.1"/>
    <property type="molecule type" value="Genomic_DNA"/>
</dbReference>